<dbReference type="SMART" id="SM00184">
    <property type="entry name" value="RING"/>
    <property type="match status" value="1"/>
</dbReference>
<dbReference type="PROSITE" id="PS50089">
    <property type="entry name" value="ZF_RING_2"/>
    <property type="match status" value="1"/>
</dbReference>
<dbReference type="RefSeq" id="WP_262566929.1">
    <property type="nucleotide sequence ID" value="NZ_JAPFCC010000001.1"/>
</dbReference>
<comment type="caution">
    <text evidence="6">The sequence shown here is derived from an EMBL/GenBank/DDBJ whole genome shotgun (WGS) entry which is preliminary data.</text>
</comment>
<dbReference type="InterPro" id="IPR013083">
    <property type="entry name" value="Znf_RING/FYVE/PHD"/>
</dbReference>
<keyword evidence="2" id="KW-0863">Zinc-finger</keyword>
<feature type="region of interest" description="Disordered" evidence="4">
    <location>
        <begin position="222"/>
        <end position="242"/>
    </location>
</feature>
<feature type="domain" description="RING-type" evidence="5">
    <location>
        <begin position="265"/>
        <end position="312"/>
    </location>
</feature>
<dbReference type="InterPro" id="IPR001841">
    <property type="entry name" value="Znf_RING"/>
</dbReference>
<evidence type="ECO:0000259" key="5">
    <source>
        <dbReference type="PROSITE" id="PS50089"/>
    </source>
</evidence>
<evidence type="ECO:0000256" key="2">
    <source>
        <dbReference type="ARBA" id="ARBA00022771"/>
    </source>
</evidence>
<keyword evidence="3" id="KW-0862">Zinc</keyword>
<dbReference type="Proteomes" id="UP001209854">
    <property type="component" value="Unassembled WGS sequence"/>
</dbReference>
<evidence type="ECO:0000313" key="7">
    <source>
        <dbReference type="Proteomes" id="UP001209854"/>
    </source>
</evidence>
<keyword evidence="7" id="KW-1185">Reference proteome</keyword>
<protein>
    <submittedName>
        <fullName evidence="6">RING finger protein</fullName>
    </submittedName>
</protein>
<organism evidence="6 7">
    <name type="scientific">Endozoicomonas gorgoniicola</name>
    <dbReference type="NCBI Taxonomy" id="1234144"/>
    <lineage>
        <taxon>Bacteria</taxon>
        <taxon>Pseudomonadati</taxon>
        <taxon>Pseudomonadota</taxon>
        <taxon>Gammaproteobacteria</taxon>
        <taxon>Oceanospirillales</taxon>
        <taxon>Endozoicomonadaceae</taxon>
        <taxon>Endozoicomonas</taxon>
    </lineage>
</organism>
<accession>A0ABT3MRG3</accession>
<evidence type="ECO:0000313" key="6">
    <source>
        <dbReference type="EMBL" id="MCW7551937.1"/>
    </source>
</evidence>
<evidence type="ECO:0000256" key="4">
    <source>
        <dbReference type="SAM" id="MobiDB-lite"/>
    </source>
</evidence>
<reference evidence="6 7" key="1">
    <citation type="submission" date="2022-10" db="EMBL/GenBank/DDBJ databases">
        <title>High-quality genome sequences of two octocoral-associated bacteria, Endozoicomonas euniceicola EF212 and Endozoicomonas gorgoniicola PS125.</title>
        <authorList>
            <person name="Chiou Y.-J."/>
            <person name="Chen Y.-H."/>
        </authorList>
    </citation>
    <scope>NUCLEOTIDE SEQUENCE [LARGE SCALE GENOMIC DNA]</scope>
    <source>
        <strain evidence="6 7">PS125</strain>
    </source>
</reference>
<name>A0ABT3MRG3_9GAMM</name>
<dbReference type="PANTHER" id="PTHR45969:SF69">
    <property type="entry name" value="FINGER DOMAIN PROTEIN, PUTATIVE (AFU_ORTHOLOGUE AFUA_3G12190)-RELATED"/>
    <property type="match status" value="1"/>
</dbReference>
<gene>
    <name evidence="6" type="ORF">NX722_04640</name>
</gene>
<keyword evidence="1" id="KW-0479">Metal-binding</keyword>
<dbReference type="SUPFAM" id="SSF57850">
    <property type="entry name" value="RING/U-box"/>
    <property type="match status" value="1"/>
</dbReference>
<dbReference type="Gene3D" id="3.30.40.10">
    <property type="entry name" value="Zinc/RING finger domain, C3HC4 (zinc finger)"/>
    <property type="match status" value="1"/>
</dbReference>
<sequence>MKDRICCLKHIKLEVKFLRLLFVMLLSITAVDKNVVKASEYAPNSNLLALVAGALFIGSEKKFLPEFFEAASNDQRVNVYYGSDVSTNFLPQSLYAPGKFLKEQTAQKQKIEDDIAQREQMMKIIINCEEASEDTHYFYLQSQDGITPEERREIESRLGLGQDEDENCDDSKLAPAFSLLSVNGSDSFPLDTSLYSAETAAACQTIQSGFISCILPGATEGGGAATDHNTADGEASEPGSEGFSCHELTYTRQSDVVARSENDECPVCLEPYKPEGHSEVLSLLKCCHVIHKKCLDDIVNQAGGNPKCPSCRAPFASTDVGEHSDWKSLEGSLLVQCKRPSCFAHGSRDTVNSPSMACPYPMSQLNKDPEDFFQKNDCLLAMFLKRSFEQVVGIKVGNANIATDVGTEVGEGAHIQFRILYRSGSKRKEQYLIYCAEDINKKEDGQECFNTLVKDHFTDLMVIYMKMHFPATWNDMTEIYLSGWNVYEDFLNVSIRMDQSYDEIQLKLSNVFDLKTRTLKWDGLRKELEGHGLPYEKLFSSGRGIEYRYRGDSASEEPAVEIPSGEVQVVEL</sequence>
<dbReference type="PANTHER" id="PTHR45969">
    <property type="entry name" value="RING ZINC FINGER PROTEIN-RELATED"/>
    <property type="match status" value="1"/>
</dbReference>
<dbReference type="EMBL" id="JAPFCC010000001">
    <property type="protein sequence ID" value="MCW7551937.1"/>
    <property type="molecule type" value="Genomic_DNA"/>
</dbReference>
<dbReference type="Pfam" id="PF13639">
    <property type="entry name" value="zf-RING_2"/>
    <property type="match status" value="1"/>
</dbReference>
<proteinExistence type="predicted"/>
<evidence type="ECO:0000256" key="3">
    <source>
        <dbReference type="ARBA" id="ARBA00022833"/>
    </source>
</evidence>
<evidence type="ECO:0000256" key="1">
    <source>
        <dbReference type="ARBA" id="ARBA00022723"/>
    </source>
</evidence>